<dbReference type="Gene3D" id="3.40.50.1820">
    <property type="entry name" value="alpha/beta hydrolase"/>
    <property type="match status" value="1"/>
</dbReference>
<dbReference type="GeneID" id="59290664"/>
<feature type="transmembrane region" description="Helical" evidence="2">
    <location>
        <begin position="16"/>
        <end position="36"/>
    </location>
</feature>
<dbReference type="GO" id="GO:0016787">
    <property type="term" value="F:hydrolase activity"/>
    <property type="evidence" value="ECO:0007669"/>
    <property type="project" value="UniProtKB-KW"/>
</dbReference>
<evidence type="ECO:0000313" key="5">
    <source>
        <dbReference type="Proteomes" id="UP000578531"/>
    </source>
</evidence>
<dbReference type="RefSeq" id="XP_037162222.1">
    <property type="nucleotide sequence ID" value="XM_037310906.1"/>
</dbReference>
<dbReference type="EMBL" id="JACCJC010000045">
    <property type="protein sequence ID" value="KAF6232796.1"/>
    <property type="molecule type" value="Genomic_DNA"/>
</dbReference>
<keyword evidence="1" id="KW-0378">Hydrolase</keyword>
<dbReference type="AlphaFoldDB" id="A0A8H6FQL0"/>
<keyword evidence="2" id="KW-0812">Transmembrane</keyword>
<dbReference type="InterPro" id="IPR013094">
    <property type="entry name" value="AB_hydrolase_3"/>
</dbReference>
<dbReference type="Proteomes" id="UP000578531">
    <property type="component" value="Unassembled WGS sequence"/>
</dbReference>
<dbReference type="SUPFAM" id="SSF53474">
    <property type="entry name" value="alpha/beta-Hydrolases"/>
    <property type="match status" value="1"/>
</dbReference>
<feature type="domain" description="Alpha/beta hydrolase fold-3" evidence="3">
    <location>
        <begin position="111"/>
        <end position="325"/>
    </location>
</feature>
<keyword evidence="5" id="KW-1185">Reference proteome</keyword>
<accession>A0A8H6FQL0</accession>
<keyword evidence="2" id="KW-1133">Transmembrane helix</keyword>
<gene>
    <name evidence="4" type="ORF">HO173_009010</name>
</gene>
<dbReference type="InterPro" id="IPR029058">
    <property type="entry name" value="AB_hydrolase_fold"/>
</dbReference>
<evidence type="ECO:0000259" key="3">
    <source>
        <dbReference type="Pfam" id="PF07859"/>
    </source>
</evidence>
<keyword evidence="2" id="KW-0472">Membrane</keyword>
<evidence type="ECO:0000256" key="1">
    <source>
        <dbReference type="ARBA" id="ARBA00022801"/>
    </source>
</evidence>
<dbReference type="PANTHER" id="PTHR48081:SF31">
    <property type="entry name" value="STERYL ACETYL HYDROLASE MUG81-RELATED"/>
    <property type="match status" value="1"/>
</dbReference>
<evidence type="ECO:0000313" key="4">
    <source>
        <dbReference type="EMBL" id="KAF6232796.1"/>
    </source>
</evidence>
<dbReference type="InterPro" id="IPR050300">
    <property type="entry name" value="GDXG_lipolytic_enzyme"/>
</dbReference>
<name>A0A8H6FQL0_9LECA</name>
<proteinExistence type="predicted"/>
<protein>
    <recommendedName>
        <fullName evidence="3">Alpha/beta hydrolase fold-3 domain-containing protein</fullName>
    </recommendedName>
</protein>
<reference evidence="4 5" key="1">
    <citation type="journal article" date="2020" name="Genomics">
        <title>Complete, high-quality genomes from long-read metagenomic sequencing of two wolf lichen thalli reveals enigmatic genome architecture.</title>
        <authorList>
            <person name="McKenzie S.K."/>
            <person name="Walston R.F."/>
            <person name="Allen J.L."/>
        </authorList>
    </citation>
    <scope>NUCLEOTIDE SEQUENCE [LARGE SCALE GENOMIC DNA]</scope>
    <source>
        <strain evidence="4">WasteWater2</strain>
    </source>
</reference>
<organism evidence="4 5">
    <name type="scientific">Letharia columbiana</name>
    <dbReference type="NCBI Taxonomy" id="112416"/>
    <lineage>
        <taxon>Eukaryota</taxon>
        <taxon>Fungi</taxon>
        <taxon>Dikarya</taxon>
        <taxon>Ascomycota</taxon>
        <taxon>Pezizomycotina</taxon>
        <taxon>Lecanoromycetes</taxon>
        <taxon>OSLEUM clade</taxon>
        <taxon>Lecanoromycetidae</taxon>
        <taxon>Lecanorales</taxon>
        <taxon>Lecanorineae</taxon>
        <taxon>Parmeliaceae</taxon>
        <taxon>Letharia</taxon>
    </lineage>
</organism>
<dbReference type="OrthoDB" id="2152029at2759"/>
<dbReference type="PANTHER" id="PTHR48081">
    <property type="entry name" value="AB HYDROLASE SUPERFAMILY PROTEIN C4A8.06C"/>
    <property type="match status" value="1"/>
</dbReference>
<sequence length="350" mass="38160">MAVIKPELSLLEKATLILSILRVLGVGLITLFTALFRGRSGSAKYGSHVKLTLLRTWLNTATVRHQQYLLPDLDVAYPAFAKERGFPPKDVTLPDGTKAYWLGSPSAEKVILWFHGGGFNLPAEPGHLTFVNSLTSPSVSALILSYTLAPHAIYPRQLQQAVELLRHVITSLHHQPESIIIGGDSAGGNIAVGILSHLLHPHPEIEPLRFEDGAKLRAAILLAPWASFRHDWPSSKNNTSKDLVTDKVGDKWSMAFLGGQKREGYNEPLAAEEGWWLGLEGVVKECLVLGGADELLADSIRELGRRFAAVHEGVTVVIAEGEWHDKPVTSSLGMGGEQDAAIRSFVKSRT</sequence>
<dbReference type="Pfam" id="PF07859">
    <property type="entry name" value="Abhydrolase_3"/>
    <property type="match status" value="1"/>
</dbReference>
<comment type="caution">
    <text evidence="4">The sequence shown here is derived from an EMBL/GenBank/DDBJ whole genome shotgun (WGS) entry which is preliminary data.</text>
</comment>
<evidence type="ECO:0000256" key="2">
    <source>
        <dbReference type="SAM" id="Phobius"/>
    </source>
</evidence>